<evidence type="ECO:0000313" key="1">
    <source>
        <dbReference type="EMBL" id="KAA5271368.1"/>
    </source>
</evidence>
<evidence type="ECO:0000313" key="2">
    <source>
        <dbReference type="EMBL" id="RYT70637.1"/>
    </source>
</evidence>
<dbReference type="EMBL" id="VVZX01000024">
    <property type="protein sequence ID" value="KAA5271368.1"/>
    <property type="molecule type" value="Genomic_DNA"/>
</dbReference>
<sequence length="159" mass="18504">MNMPDNCRYVSRKLRIGICDDPDPAKNPAYLAEFDETQWIGIIENPRTKNIGFYAIDHYLRFKKNQRQCDGLLHYENKLIFVELKDRQATGWLGDGCKQLIATIMYFKENSSLKNFNVVTACICNKQRPFFHSNYSASVQEFKDITGVKLQVQQVINIE</sequence>
<protein>
    <recommendedName>
        <fullName evidence="5">DUF1016 family protein</fullName>
    </recommendedName>
</protein>
<accession>A0A4Q5GPZ8</accession>
<reference evidence="2 3" key="2">
    <citation type="journal article" date="2019" name="Science, e1252229">
        <title>Invertible promoters mediate bacterial phase variation, antibiotic resistance, and host adaptation in the gut.</title>
        <authorList>
            <person name="Jiang X."/>
            <person name="Hall A.B."/>
            <person name="Arthur T.D."/>
            <person name="Plichta D.R."/>
            <person name="Covington C.T."/>
            <person name="Poyet M."/>
            <person name="Crothers J."/>
            <person name="Moses P.L."/>
            <person name="Tolonen A.C."/>
            <person name="Vlamakis H."/>
            <person name="Alm E.J."/>
            <person name="Xavier R.J."/>
        </authorList>
    </citation>
    <scope>NUCLEOTIDE SEQUENCE [LARGE SCALE GENOMIC DNA]</scope>
    <source>
        <strain evidence="2">Bj_0095</strain>
        <strain evidence="3">bj_0095</strain>
    </source>
</reference>
<proteinExistence type="predicted"/>
<dbReference type="Proteomes" id="UP000335496">
    <property type="component" value="Unassembled WGS sequence"/>
</dbReference>
<dbReference type="RefSeq" id="WP_130089074.1">
    <property type="nucleotide sequence ID" value="NZ_RCXL01000026.1"/>
</dbReference>
<dbReference type="Proteomes" id="UP000291917">
    <property type="component" value="Unassembled WGS sequence"/>
</dbReference>
<gene>
    <name evidence="2" type="ORF">EAJ03_14945</name>
    <name evidence="1" type="ORF">F2Z23_15150</name>
</gene>
<evidence type="ECO:0000313" key="3">
    <source>
        <dbReference type="Proteomes" id="UP000291917"/>
    </source>
</evidence>
<evidence type="ECO:0000313" key="4">
    <source>
        <dbReference type="Proteomes" id="UP000335496"/>
    </source>
</evidence>
<dbReference type="AlphaFoldDB" id="A0A4Q5GPZ8"/>
<organism evidence="2 3">
    <name type="scientific">Bacteroides eggerthii</name>
    <dbReference type="NCBI Taxonomy" id="28111"/>
    <lineage>
        <taxon>Bacteria</taxon>
        <taxon>Pseudomonadati</taxon>
        <taxon>Bacteroidota</taxon>
        <taxon>Bacteroidia</taxon>
        <taxon>Bacteroidales</taxon>
        <taxon>Bacteroidaceae</taxon>
        <taxon>Bacteroides</taxon>
    </lineage>
</organism>
<comment type="caution">
    <text evidence="2">The sequence shown here is derived from an EMBL/GenBank/DDBJ whole genome shotgun (WGS) entry which is preliminary data.</text>
</comment>
<reference evidence="1 4" key="1">
    <citation type="journal article" date="2019" name="Nat. Med.">
        <title>A library of human gut bacterial isolates paired with longitudinal multiomics data enables mechanistic microbiome research.</title>
        <authorList>
            <person name="Poyet M."/>
            <person name="Groussin M."/>
            <person name="Gibbons S.M."/>
            <person name="Avila-Pacheco J."/>
            <person name="Jiang X."/>
            <person name="Kearney S.M."/>
            <person name="Perrotta A.R."/>
            <person name="Berdy B."/>
            <person name="Zhao S."/>
            <person name="Lieberman T.D."/>
            <person name="Swanson P.K."/>
            <person name="Smith M."/>
            <person name="Roesemann S."/>
            <person name="Alexander J.E."/>
            <person name="Rich S.A."/>
            <person name="Livny J."/>
            <person name="Vlamakis H."/>
            <person name="Clish C."/>
            <person name="Bullock K."/>
            <person name="Deik A."/>
            <person name="Scott J."/>
            <person name="Pierce K.A."/>
            <person name="Xavier R.J."/>
            <person name="Alm E.J."/>
        </authorList>
    </citation>
    <scope>NUCLEOTIDE SEQUENCE [LARGE SCALE GENOMIC DNA]</scope>
    <source>
        <strain evidence="1 4">BIOML-A1</strain>
    </source>
</reference>
<dbReference type="EMBL" id="RCXL01000026">
    <property type="protein sequence ID" value="RYT70637.1"/>
    <property type="molecule type" value="Genomic_DNA"/>
</dbReference>
<evidence type="ECO:0008006" key="5">
    <source>
        <dbReference type="Google" id="ProtNLM"/>
    </source>
</evidence>
<keyword evidence="4" id="KW-1185">Reference proteome</keyword>
<name>A0A4Q5GPZ8_9BACE</name>